<keyword evidence="3" id="KW-1185">Reference proteome</keyword>
<proteinExistence type="predicted"/>
<evidence type="ECO:0000256" key="1">
    <source>
        <dbReference type="SAM" id="MobiDB-lite"/>
    </source>
</evidence>
<dbReference type="EMBL" id="NMUH01007779">
    <property type="protein sequence ID" value="MQM17812.1"/>
    <property type="molecule type" value="Genomic_DNA"/>
</dbReference>
<feature type="region of interest" description="Disordered" evidence="1">
    <location>
        <begin position="1"/>
        <end position="208"/>
    </location>
</feature>
<comment type="caution">
    <text evidence="2">The sequence shown here is derived from an EMBL/GenBank/DDBJ whole genome shotgun (WGS) entry which is preliminary data.</text>
</comment>
<dbReference type="Proteomes" id="UP000652761">
    <property type="component" value="Unassembled WGS sequence"/>
</dbReference>
<feature type="compositionally biased region" description="Basic and acidic residues" evidence="1">
    <location>
        <begin position="11"/>
        <end position="20"/>
    </location>
</feature>
<feature type="compositionally biased region" description="Basic and acidic residues" evidence="1">
    <location>
        <begin position="124"/>
        <end position="148"/>
    </location>
</feature>
<feature type="compositionally biased region" description="Polar residues" evidence="1">
    <location>
        <begin position="171"/>
        <end position="188"/>
    </location>
</feature>
<gene>
    <name evidence="2" type="ORF">Taro_050790</name>
</gene>
<feature type="compositionally biased region" description="Basic and acidic residues" evidence="1">
    <location>
        <begin position="189"/>
        <end position="199"/>
    </location>
</feature>
<reference evidence="2" key="1">
    <citation type="submission" date="2017-07" db="EMBL/GenBank/DDBJ databases">
        <title>Taro Niue Genome Assembly and Annotation.</title>
        <authorList>
            <person name="Atibalentja N."/>
            <person name="Keating K."/>
            <person name="Fields C.J."/>
        </authorList>
    </citation>
    <scope>NUCLEOTIDE SEQUENCE</scope>
    <source>
        <strain evidence="2">Niue_2</strain>
        <tissue evidence="2">Leaf</tissue>
    </source>
</reference>
<feature type="compositionally biased region" description="Polar residues" evidence="1">
    <location>
        <begin position="37"/>
        <end position="52"/>
    </location>
</feature>
<sequence>MNSCDSESLPEESRGGEPREQGSVGITSPLLDRAVGTPTSGSKTTLQSSKARNTYHRVLQSSGIEKSIDHNPGQAKDDSHRTSGVKHTMQKQTLGTHLLRQRSSRNTEATTRDQSLKTSTNIPDLHKVEKEQPGVTTRDTEQPCEKQHLTTGTAPSDLRKVEGPQAEPPCTSGTPRGQGTTPYSATTDGTKERGHRDKTQVTSGKHTATTLVTIGKQVATRQHVVTSNRVAT</sequence>
<protein>
    <submittedName>
        <fullName evidence="2">Uncharacterized protein</fullName>
    </submittedName>
</protein>
<name>A0A843XEW9_COLES</name>
<organism evidence="2 3">
    <name type="scientific">Colocasia esculenta</name>
    <name type="common">Wild taro</name>
    <name type="synonym">Arum esculentum</name>
    <dbReference type="NCBI Taxonomy" id="4460"/>
    <lineage>
        <taxon>Eukaryota</taxon>
        <taxon>Viridiplantae</taxon>
        <taxon>Streptophyta</taxon>
        <taxon>Embryophyta</taxon>
        <taxon>Tracheophyta</taxon>
        <taxon>Spermatophyta</taxon>
        <taxon>Magnoliopsida</taxon>
        <taxon>Liliopsida</taxon>
        <taxon>Araceae</taxon>
        <taxon>Aroideae</taxon>
        <taxon>Colocasieae</taxon>
        <taxon>Colocasia</taxon>
    </lineage>
</organism>
<dbReference type="AlphaFoldDB" id="A0A843XEW9"/>
<accession>A0A843XEW9</accession>
<evidence type="ECO:0000313" key="3">
    <source>
        <dbReference type="Proteomes" id="UP000652761"/>
    </source>
</evidence>
<evidence type="ECO:0000313" key="2">
    <source>
        <dbReference type="EMBL" id="MQM17812.1"/>
    </source>
</evidence>